<dbReference type="EMBL" id="BMZE01000002">
    <property type="protein sequence ID" value="GHA20439.1"/>
    <property type="molecule type" value="Genomic_DNA"/>
</dbReference>
<dbReference type="PANTHER" id="PTHR43236">
    <property type="entry name" value="ANTITOXIN HIGA1"/>
    <property type="match status" value="1"/>
</dbReference>
<dbReference type="GO" id="GO:0003677">
    <property type="term" value="F:DNA binding"/>
    <property type="evidence" value="ECO:0007669"/>
    <property type="project" value="InterPro"/>
</dbReference>
<dbReference type="SUPFAM" id="SSF47413">
    <property type="entry name" value="lambda repressor-like DNA-binding domains"/>
    <property type="match status" value="1"/>
</dbReference>
<reference evidence="3" key="2">
    <citation type="submission" date="2020-09" db="EMBL/GenBank/DDBJ databases">
        <authorList>
            <person name="Sun Q."/>
            <person name="Kim S."/>
        </authorList>
    </citation>
    <scope>NUCLEOTIDE SEQUENCE</scope>
    <source>
        <strain evidence="3">KCTC 32437</strain>
    </source>
</reference>
<dbReference type="Proteomes" id="UP000646579">
    <property type="component" value="Unassembled WGS sequence"/>
</dbReference>
<dbReference type="PROSITE" id="PS50943">
    <property type="entry name" value="HTH_CROC1"/>
    <property type="match status" value="1"/>
</dbReference>
<dbReference type="InterPro" id="IPR010359">
    <property type="entry name" value="IrrE_HExxH"/>
</dbReference>
<name>A0A918S2E4_9HYPH</name>
<accession>A0A918S2E4</accession>
<dbReference type="RefSeq" id="WP_189424796.1">
    <property type="nucleotide sequence ID" value="NZ_BMZE01000002.1"/>
</dbReference>
<dbReference type="InterPro" id="IPR010982">
    <property type="entry name" value="Lambda_DNA-bd_dom_sf"/>
</dbReference>
<dbReference type="CDD" id="cd00093">
    <property type="entry name" value="HTH_XRE"/>
    <property type="match status" value="1"/>
</dbReference>
<reference evidence="3" key="1">
    <citation type="journal article" date="2014" name="Int. J. Syst. Evol. Microbiol.">
        <title>Complete genome sequence of Corynebacterium casei LMG S-19264T (=DSM 44701T), isolated from a smear-ripened cheese.</title>
        <authorList>
            <consortium name="US DOE Joint Genome Institute (JGI-PGF)"/>
            <person name="Walter F."/>
            <person name="Albersmeier A."/>
            <person name="Kalinowski J."/>
            <person name="Ruckert C."/>
        </authorList>
    </citation>
    <scope>NUCLEOTIDE SEQUENCE</scope>
    <source>
        <strain evidence="3">KCTC 32437</strain>
    </source>
</reference>
<dbReference type="Pfam" id="PF06114">
    <property type="entry name" value="Peptidase_M78"/>
    <property type="match status" value="1"/>
</dbReference>
<dbReference type="InterPro" id="IPR001387">
    <property type="entry name" value="Cro/C1-type_HTH"/>
</dbReference>
<dbReference type="PANTHER" id="PTHR43236:SF1">
    <property type="entry name" value="BLL7220 PROTEIN"/>
    <property type="match status" value="1"/>
</dbReference>
<sequence length="360" mass="39673">MLGERLRIARKKAGYSLRGLAEVMNPPVSAQAISKYEANEMMPSSGVLLGLGQALGVSLDFLMSSNVEELQGIEFRKHSGTSARDRARVEAIVTEELERYLAIEDILELAPAGDPFADIRCDGVSSYDEAEALADKLRKQWRLGLDPIPSMIGLLEECGVKVIVAAFPDNVSGLTCTVKRSGDRPDTEAIVISEKINVERKRFTLAHELAHRVIRGVKGKDIKLETAMNRFAGAFLVPAAHLRREVGNHRRGIAYHEIIQLKRFYGVSAAALLVRLGNAGILPDNAVTYAFRTFARRWRTDEPEPIQDDVGLGAFEHPERFQSLVYRALAEELISPARAAQLLKRPLAAIEEGIRGPRGA</sequence>
<dbReference type="SMART" id="SM00530">
    <property type="entry name" value="HTH_XRE"/>
    <property type="match status" value="1"/>
</dbReference>
<keyword evidence="4" id="KW-1185">Reference proteome</keyword>
<organism evidence="3 4">
    <name type="scientific">Devosia pacifica</name>
    <dbReference type="NCBI Taxonomy" id="1335967"/>
    <lineage>
        <taxon>Bacteria</taxon>
        <taxon>Pseudomonadati</taxon>
        <taxon>Pseudomonadota</taxon>
        <taxon>Alphaproteobacteria</taxon>
        <taxon>Hyphomicrobiales</taxon>
        <taxon>Devosiaceae</taxon>
        <taxon>Devosia</taxon>
    </lineage>
</organism>
<evidence type="ECO:0000256" key="1">
    <source>
        <dbReference type="ARBA" id="ARBA00007227"/>
    </source>
</evidence>
<protein>
    <submittedName>
        <fullName evidence="3">Transcriptional regulator</fullName>
    </submittedName>
</protein>
<evidence type="ECO:0000259" key="2">
    <source>
        <dbReference type="PROSITE" id="PS50943"/>
    </source>
</evidence>
<comment type="similarity">
    <text evidence="1">Belongs to the short-chain fatty acyl-CoA assimilation regulator (ScfR) family.</text>
</comment>
<dbReference type="AlphaFoldDB" id="A0A918S2E4"/>
<comment type="caution">
    <text evidence="3">The sequence shown here is derived from an EMBL/GenBank/DDBJ whole genome shotgun (WGS) entry which is preliminary data.</text>
</comment>
<dbReference type="Pfam" id="PF01381">
    <property type="entry name" value="HTH_3"/>
    <property type="match status" value="1"/>
</dbReference>
<evidence type="ECO:0000313" key="4">
    <source>
        <dbReference type="Proteomes" id="UP000646579"/>
    </source>
</evidence>
<dbReference type="Gene3D" id="1.10.10.2910">
    <property type="match status" value="1"/>
</dbReference>
<dbReference type="InterPro" id="IPR052345">
    <property type="entry name" value="Rad_response_metalloprotease"/>
</dbReference>
<proteinExistence type="inferred from homology"/>
<gene>
    <name evidence="3" type="ORF">GCM10007989_14370</name>
</gene>
<dbReference type="Gene3D" id="1.10.260.40">
    <property type="entry name" value="lambda repressor-like DNA-binding domains"/>
    <property type="match status" value="1"/>
</dbReference>
<feature type="domain" description="HTH cro/C1-type" evidence="2">
    <location>
        <begin position="6"/>
        <end position="62"/>
    </location>
</feature>
<evidence type="ECO:0000313" key="3">
    <source>
        <dbReference type="EMBL" id="GHA20439.1"/>
    </source>
</evidence>